<dbReference type="GO" id="GO:0016740">
    <property type="term" value="F:transferase activity"/>
    <property type="evidence" value="ECO:0007669"/>
    <property type="project" value="UniProtKB-KW"/>
</dbReference>
<keyword evidence="1" id="KW-0808">Transferase</keyword>
<feature type="domain" description="Trichothecene 3-O-acetyltransferase-like N-terminal" evidence="2">
    <location>
        <begin position="17"/>
        <end position="179"/>
    </location>
</feature>
<dbReference type="InterPro" id="IPR051283">
    <property type="entry name" value="Sec_Metabolite_Acyltrans"/>
</dbReference>
<evidence type="ECO:0000259" key="2">
    <source>
        <dbReference type="Pfam" id="PF22664"/>
    </source>
</evidence>
<keyword evidence="4" id="KW-1185">Reference proteome</keyword>
<protein>
    <submittedName>
        <fullName evidence="3">Trichothecene 3-O-acetyltransferase</fullName>
    </submittedName>
</protein>
<evidence type="ECO:0000256" key="1">
    <source>
        <dbReference type="ARBA" id="ARBA00022679"/>
    </source>
</evidence>
<dbReference type="Gene3D" id="3.30.559.10">
    <property type="entry name" value="Chloramphenicol acetyltransferase-like domain"/>
    <property type="match status" value="2"/>
</dbReference>
<accession>A0AAE0N470</accession>
<organism evidence="3 4">
    <name type="scientific">Lasiosphaeria ovina</name>
    <dbReference type="NCBI Taxonomy" id="92902"/>
    <lineage>
        <taxon>Eukaryota</taxon>
        <taxon>Fungi</taxon>
        <taxon>Dikarya</taxon>
        <taxon>Ascomycota</taxon>
        <taxon>Pezizomycotina</taxon>
        <taxon>Sordariomycetes</taxon>
        <taxon>Sordariomycetidae</taxon>
        <taxon>Sordariales</taxon>
        <taxon>Lasiosphaeriaceae</taxon>
        <taxon>Lasiosphaeria</taxon>
    </lineage>
</organism>
<dbReference type="InterPro" id="IPR023213">
    <property type="entry name" value="CAT-like_dom_sf"/>
</dbReference>
<sequence>MEPFSLDMIGQLPNLNIYTQLCLCFSVPDDDDADATRQAAAGILAQGLKTLAQRVPWVAGQIVHEPSSEAGNSGTYKIVPWADTPLLVVRDLRGDPSAPTMAVLQKQNFPIELLDERLLAPYMTIPGGAAGSKPDEPTAVFAVQMSHIDGGLLVTFVAQHQVMDLAGQMQLMRLLSMACRGEDMPDGEVELANRDRSDIIPPLGDDEPEPVEQLGRQTVKPSPLPSGADSVASIWASFSFSGESLAALKAAALATATLQNISTDDALTAFVWQSITRARLHRLGKDPNTTQAQVTLGRAVDCRRYLGVPKEYPGLLNTMVYLTHAAQETADMPLGEMASGLRAAVDPATSQVGLYTRALAALLRRTPDKAMVSMGADIDPPRDLMLSSWAGAGANCYGLDFGLGVGSSVAVRRPRFQPFEGLGYLLPRHPSGEIVLAVCLREEDMAALRRDGEFGAYAVYVG</sequence>
<dbReference type="PANTHER" id="PTHR31896:SF64">
    <property type="entry name" value="TRICHOTHECENE 3-O-ACETYLTRANSFERASE"/>
    <property type="match status" value="1"/>
</dbReference>
<evidence type="ECO:0000313" key="4">
    <source>
        <dbReference type="Proteomes" id="UP001287356"/>
    </source>
</evidence>
<gene>
    <name evidence="3" type="ORF">B0T24DRAFT_362473</name>
</gene>
<evidence type="ECO:0000313" key="3">
    <source>
        <dbReference type="EMBL" id="KAK3369600.1"/>
    </source>
</evidence>
<name>A0AAE0N470_9PEZI</name>
<reference evidence="3" key="2">
    <citation type="submission" date="2023-06" db="EMBL/GenBank/DDBJ databases">
        <authorList>
            <consortium name="Lawrence Berkeley National Laboratory"/>
            <person name="Haridas S."/>
            <person name="Hensen N."/>
            <person name="Bonometti L."/>
            <person name="Westerberg I."/>
            <person name="Brannstrom I.O."/>
            <person name="Guillou S."/>
            <person name="Cros-Aarteil S."/>
            <person name="Calhoun S."/>
            <person name="Kuo A."/>
            <person name="Mondo S."/>
            <person name="Pangilinan J."/>
            <person name="Riley R."/>
            <person name="Labutti K."/>
            <person name="Andreopoulos B."/>
            <person name="Lipzen A."/>
            <person name="Chen C."/>
            <person name="Yanf M."/>
            <person name="Daum C."/>
            <person name="Ng V."/>
            <person name="Clum A."/>
            <person name="Steindorff A."/>
            <person name="Ohm R."/>
            <person name="Martin F."/>
            <person name="Silar P."/>
            <person name="Natvig D."/>
            <person name="Lalanne C."/>
            <person name="Gautier V."/>
            <person name="Ament-Velasquez S.L."/>
            <person name="Kruys A."/>
            <person name="Hutchinson M.I."/>
            <person name="Powell A.J."/>
            <person name="Barry K."/>
            <person name="Miller A.N."/>
            <person name="Grigoriev I.V."/>
            <person name="Debuchy R."/>
            <person name="Gladieux P."/>
            <person name="Thoren M.H."/>
            <person name="Johannesson H."/>
        </authorList>
    </citation>
    <scope>NUCLEOTIDE SEQUENCE</scope>
    <source>
        <strain evidence="3">CBS 958.72</strain>
    </source>
</reference>
<dbReference type="PANTHER" id="PTHR31896">
    <property type="entry name" value="FAMILY REGULATORY PROTEIN, PUTATIVE (AFU_ORTHOLOGUE AFUA_3G14730)-RELATED"/>
    <property type="match status" value="1"/>
</dbReference>
<dbReference type="AlphaFoldDB" id="A0AAE0N470"/>
<dbReference type="InterPro" id="IPR054710">
    <property type="entry name" value="Tri101-like_N"/>
</dbReference>
<dbReference type="Pfam" id="PF22664">
    <property type="entry name" value="TRI-like_N"/>
    <property type="match status" value="1"/>
</dbReference>
<dbReference type="EMBL" id="JAULSN010000006">
    <property type="protein sequence ID" value="KAK3369600.1"/>
    <property type="molecule type" value="Genomic_DNA"/>
</dbReference>
<proteinExistence type="predicted"/>
<comment type="caution">
    <text evidence="3">The sequence shown here is derived from an EMBL/GenBank/DDBJ whole genome shotgun (WGS) entry which is preliminary data.</text>
</comment>
<dbReference type="Proteomes" id="UP001287356">
    <property type="component" value="Unassembled WGS sequence"/>
</dbReference>
<reference evidence="3" key="1">
    <citation type="journal article" date="2023" name="Mol. Phylogenet. Evol.">
        <title>Genome-scale phylogeny and comparative genomics of the fungal order Sordariales.</title>
        <authorList>
            <person name="Hensen N."/>
            <person name="Bonometti L."/>
            <person name="Westerberg I."/>
            <person name="Brannstrom I.O."/>
            <person name="Guillou S."/>
            <person name="Cros-Aarteil S."/>
            <person name="Calhoun S."/>
            <person name="Haridas S."/>
            <person name="Kuo A."/>
            <person name="Mondo S."/>
            <person name="Pangilinan J."/>
            <person name="Riley R."/>
            <person name="LaButti K."/>
            <person name="Andreopoulos B."/>
            <person name="Lipzen A."/>
            <person name="Chen C."/>
            <person name="Yan M."/>
            <person name="Daum C."/>
            <person name="Ng V."/>
            <person name="Clum A."/>
            <person name="Steindorff A."/>
            <person name="Ohm R.A."/>
            <person name="Martin F."/>
            <person name="Silar P."/>
            <person name="Natvig D.O."/>
            <person name="Lalanne C."/>
            <person name="Gautier V."/>
            <person name="Ament-Velasquez S.L."/>
            <person name="Kruys A."/>
            <person name="Hutchinson M.I."/>
            <person name="Powell A.J."/>
            <person name="Barry K."/>
            <person name="Miller A.N."/>
            <person name="Grigoriev I.V."/>
            <person name="Debuchy R."/>
            <person name="Gladieux P."/>
            <person name="Hiltunen Thoren M."/>
            <person name="Johannesson H."/>
        </authorList>
    </citation>
    <scope>NUCLEOTIDE SEQUENCE</scope>
    <source>
        <strain evidence="3">CBS 958.72</strain>
    </source>
</reference>